<dbReference type="AlphaFoldDB" id="A0A081PW36"/>
<proteinExistence type="predicted"/>
<evidence type="ECO:0000313" key="1">
    <source>
        <dbReference type="EMBL" id="KEQ34909.1"/>
    </source>
</evidence>
<comment type="caution">
    <text evidence="1">The sequence shown here is derived from an EMBL/GenBank/DDBJ whole genome shotgun (WGS) entry which is preliminary data.</text>
</comment>
<dbReference type="EMBL" id="JPFU01000013">
    <property type="protein sequence ID" value="KEQ34909.1"/>
    <property type="molecule type" value="Genomic_DNA"/>
</dbReference>
<sequence>MDLVNGSNNKGLKDILKKIDDYSKSENKNSSSSSYTLEPQGTYLGIFSSSDSAYENIIGLSIIYKVTETKSDGSKETHFKDYGYASGVKKDGSVDMNKLEKLQFNTTTDLEGLKSYLSNYKLKEYKQ</sequence>
<dbReference type="RefSeq" id="WP_042901300.1">
    <property type="nucleotide sequence ID" value="NZ_JPFU01000013.1"/>
</dbReference>
<dbReference type="PATRIC" id="fig|28037.95.peg.1469"/>
<gene>
    <name evidence="1" type="ORF">SK629_1539</name>
</gene>
<organism evidence="1 2">
    <name type="scientific">Streptococcus mitis</name>
    <dbReference type="NCBI Taxonomy" id="28037"/>
    <lineage>
        <taxon>Bacteria</taxon>
        <taxon>Bacillati</taxon>
        <taxon>Bacillota</taxon>
        <taxon>Bacilli</taxon>
        <taxon>Lactobacillales</taxon>
        <taxon>Streptococcaceae</taxon>
        <taxon>Streptococcus</taxon>
        <taxon>Streptococcus mitis group</taxon>
    </lineage>
</organism>
<protein>
    <submittedName>
        <fullName evidence="1">Uncharacterized protein</fullName>
    </submittedName>
</protein>
<dbReference type="OrthoDB" id="2241253at2"/>
<name>A0A081PW36_STRMT</name>
<evidence type="ECO:0000313" key="2">
    <source>
        <dbReference type="Proteomes" id="UP000028090"/>
    </source>
</evidence>
<accession>A0A081PW36</accession>
<reference evidence="1 2" key="1">
    <citation type="submission" date="2014-05" db="EMBL/GenBank/DDBJ databases">
        <authorList>
            <person name="Daugherty S.C."/>
            <person name="Tallon L.J."/>
            <person name="Sadzewicz L."/>
            <person name="Kilian M."/>
            <person name="Tettelin H."/>
        </authorList>
    </citation>
    <scope>NUCLEOTIDE SEQUENCE [LARGE SCALE GENOMIC DNA]</scope>
    <source>
        <strain evidence="1 2">SK629</strain>
    </source>
</reference>
<dbReference type="Proteomes" id="UP000028090">
    <property type="component" value="Unassembled WGS sequence"/>
</dbReference>